<name>A0A2N9FJJ1_FAGSY</name>
<sequence length="144" mass="16312">MNARLTPLDGTPLSDATFYRQLVDSLVYLTVTRLDIAHAIHLVSQFLVAPHFTHYAAVIYILRCIKGTMFHGLHFAHSTLDLCAYFDANWVGDPTNRCSTIGFCFFLGDSYFLTADSFTKTFPPGRFRDLVSKLKMAFVRPPRV</sequence>
<protein>
    <recommendedName>
        <fullName evidence="2">Reverse transcriptase Ty1/copia-type domain-containing protein</fullName>
    </recommendedName>
</protein>
<dbReference type="AlphaFoldDB" id="A0A2N9FJJ1"/>
<gene>
    <name evidence="1" type="ORF">FSB_LOCUS18858</name>
</gene>
<proteinExistence type="predicted"/>
<evidence type="ECO:0000313" key="1">
    <source>
        <dbReference type="EMBL" id="SPC90976.1"/>
    </source>
</evidence>
<dbReference type="PANTHER" id="PTHR11439:SF461">
    <property type="entry name" value="OS10G0432200 PROTEIN"/>
    <property type="match status" value="1"/>
</dbReference>
<evidence type="ECO:0008006" key="2">
    <source>
        <dbReference type="Google" id="ProtNLM"/>
    </source>
</evidence>
<organism evidence="1">
    <name type="scientific">Fagus sylvatica</name>
    <name type="common">Beechnut</name>
    <dbReference type="NCBI Taxonomy" id="28930"/>
    <lineage>
        <taxon>Eukaryota</taxon>
        <taxon>Viridiplantae</taxon>
        <taxon>Streptophyta</taxon>
        <taxon>Embryophyta</taxon>
        <taxon>Tracheophyta</taxon>
        <taxon>Spermatophyta</taxon>
        <taxon>Magnoliopsida</taxon>
        <taxon>eudicotyledons</taxon>
        <taxon>Gunneridae</taxon>
        <taxon>Pentapetalae</taxon>
        <taxon>rosids</taxon>
        <taxon>fabids</taxon>
        <taxon>Fagales</taxon>
        <taxon>Fagaceae</taxon>
        <taxon>Fagus</taxon>
    </lineage>
</organism>
<reference evidence="1" key="1">
    <citation type="submission" date="2018-02" db="EMBL/GenBank/DDBJ databases">
        <authorList>
            <person name="Cohen D.B."/>
            <person name="Kent A.D."/>
        </authorList>
    </citation>
    <scope>NUCLEOTIDE SEQUENCE</scope>
</reference>
<dbReference type="PANTHER" id="PTHR11439">
    <property type="entry name" value="GAG-POL-RELATED RETROTRANSPOSON"/>
    <property type="match status" value="1"/>
</dbReference>
<dbReference type="EMBL" id="OIVN01001191">
    <property type="protein sequence ID" value="SPC90976.1"/>
    <property type="molecule type" value="Genomic_DNA"/>
</dbReference>
<accession>A0A2N9FJJ1</accession>